<keyword evidence="1" id="KW-0175">Coiled coil</keyword>
<feature type="compositionally biased region" description="Acidic residues" evidence="2">
    <location>
        <begin position="91"/>
        <end position="102"/>
    </location>
</feature>
<feature type="coiled-coil region" evidence="1">
    <location>
        <begin position="27"/>
        <end position="54"/>
    </location>
</feature>
<feature type="compositionally biased region" description="Basic and acidic residues" evidence="2">
    <location>
        <begin position="162"/>
        <end position="173"/>
    </location>
</feature>
<feature type="compositionally biased region" description="Basic and acidic residues" evidence="2">
    <location>
        <begin position="103"/>
        <end position="119"/>
    </location>
</feature>
<evidence type="ECO:0000256" key="1">
    <source>
        <dbReference type="SAM" id="Coils"/>
    </source>
</evidence>
<comment type="caution">
    <text evidence="3">The sequence shown here is derived from an EMBL/GenBank/DDBJ whole genome shotgun (WGS) entry which is preliminary data.</text>
</comment>
<feature type="region of interest" description="Disordered" evidence="2">
    <location>
        <begin position="62"/>
        <end position="183"/>
    </location>
</feature>
<dbReference type="AlphaFoldDB" id="A0A433PCV3"/>
<reference evidence="3 4" key="1">
    <citation type="journal article" date="2018" name="New Phytol.">
        <title>Phylogenomics of Endogonaceae and evolution of mycorrhizas within Mucoromycota.</title>
        <authorList>
            <person name="Chang Y."/>
            <person name="Desiro A."/>
            <person name="Na H."/>
            <person name="Sandor L."/>
            <person name="Lipzen A."/>
            <person name="Clum A."/>
            <person name="Barry K."/>
            <person name="Grigoriev I.V."/>
            <person name="Martin F.M."/>
            <person name="Stajich J.E."/>
            <person name="Smith M.E."/>
            <person name="Bonito G."/>
            <person name="Spatafora J.W."/>
        </authorList>
    </citation>
    <scope>NUCLEOTIDE SEQUENCE [LARGE SCALE GENOMIC DNA]</scope>
    <source>
        <strain evidence="3 4">AD002</strain>
    </source>
</reference>
<dbReference type="Proteomes" id="UP000274822">
    <property type="component" value="Unassembled WGS sequence"/>
</dbReference>
<gene>
    <name evidence="3" type="ORF">BC938DRAFT_476979</name>
</gene>
<proteinExistence type="predicted"/>
<evidence type="ECO:0000313" key="4">
    <source>
        <dbReference type="Proteomes" id="UP000274822"/>
    </source>
</evidence>
<evidence type="ECO:0000256" key="2">
    <source>
        <dbReference type="SAM" id="MobiDB-lite"/>
    </source>
</evidence>
<feature type="compositionally biased region" description="Basic residues" evidence="2">
    <location>
        <begin position="131"/>
        <end position="142"/>
    </location>
</feature>
<evidence type="ECO:0000313" key="3">
    <source>
        <dbReference type="EMBL" id="RUS15361.1"/>
    </source>
</evidence>
<sequence>MSSSKVPSAKHKYTKLREKYYVMSRRKEELLEELDAAKVKIRRLKQENNYLLELMMEMDPDLAKDASDSSADENDISPLSTEEEERRTVTDEDDVREDDSETTSDRDLQHTMPDREGELVFRLWDNNAPRGRSKQRGKRKIVSSRSPHGSHPPTKRRRRTGKRDDRTQPKHVESLPATPDGQLKLPVTVGKGNNEVTIVKIGG</sequence>
<name>A0A433PCV3_9FUNG</name>
<organism evidence="3 4">
    <name type="scientific">Jimgerdemannia flammicorona</name>
    <dbReference type="NCBI Taxonomy" id="994334"/>
    <lineage>
        <taxon>Eukaryota</taxon>
        <taxon>Fungi</taxon>
        <taxon>Fungi incertae sedis</taxon>
        <taxon>Mucoromycota</taxon>
        <taxon>Mucoromycotina</taxon>
        <taxon>Endogonomycetes</taxon>
        <taxon>Endogonales</taxon>
        <taxon>Endogonaceae</taxon>
        <taxon>Jimgerdemannia</taxon>
    </lineage>
</organism>
<accession>A0A433PCV3</accession>
<protein>
    <submittedName>
        <fullName evidence="3">Uncharacterized protein</fullName>
    </submittedName>
</protein>
<dbReference type="EMBL" id="RBNJ01025657">
    <property type="protein sequence ID" value="RUS15361.1"/>
    <property type="molecule type" value="Genomic_DNA"/>
</dbReference>
<keyword evidence="4" id="KW-1185">Reference proteome</keyword>